<dbReference type="PANTHER" id="PTHR11228:SF7">
    <property type="entry name" value="PQQA PEPTIDE CYCLASE"/>
    <property type="match status" value="1"/>
</dbReference>
<keyword evidence="6" id="KW-0411">Iron-sulfur</keyword>
<dbReference type="Proteomes" id="UP001322744">
    <property type="component" value="Chromosome"/>
</dbReference>
<evidence type="ECO:0000259" key="7">
    <source>
        <dbReference type="PROSITE" id="PS51918"/>
    </source>
</evidence>
<evidence type="ECO:0000256" key="4">
    <source>
        <dbReference type="ARBA" id="ARBA00022723"/>
    </source>
</evidence>
<dbReference type="InterPro" id="IPR050377">
    <property type="entry name" value="Radical_SAM_PqqE_MftC-like"/>
</dbReference>
<dbReference type="SFLD" id="SFLDS00029">
    <property type="entry name" value="Radical_SAM"/>
    <property type="match status" value="1"/>
</dbReference>
<reference evidence="8 9" key="1">
    <citation type="submission" date="2023-12" db="EMBL/GenBank/DDBJ databases">
        <authorList>
            <person name="Manesh M.J.H."/>
            <person name="Bing R.G."/>
            <person name="Willard D.J."/>
            <person name="Kelly R.M."/>
        </authorList>
    </citation>
    <scope>NUCLEOTIDE SEQUENCE [LARGE SCALE GENOMIC DNA]</scope>
    <source>
        <strain evidence="8 9">DSM 8977</strain>
    </source>
</reference>
<evidence type="ECO:0000256" key="3">
    <source>
        <dbReference type="ARBA" id="ARBA00022691"/>
    </source>
</evidence>
<dbReference type="InterPro" id="IPR013785">
    <property type="entry name" value="Aldolase_TIM"/>
</dbReference>
<dbReference type="Gene3D" id="3.20.20.70">
    <property type="entry name" value="Aldolase class I"/>
    <property type="match status" value="1"/>
</dbReference>
<gene>
    <name evidence="8" type="ORF">SOJ16_001631</name>
</gene>
<sequence>MKAKIKPRYDINRQKLADIIPLSTPFTILIEPTRYCNFKCFYCIHSTREEQRGAWSRYGYNLKHMEFEMYEKILCDITKFPERLKRVVFSGLGEPLMNPELPKMVARARELNIADRLDVVTNASLLTPELSDALIEAGVTRIEISLQGLNSEKYKEVSKINLNFEKFYENLRYLYKHKGNCTIFVKIIDVLLDSKEDENRFYELFGEISDEIYVEHLIAAQQPMGNIRGLVDNSRNLNSEMVEFKRVCAVIFYSLQIDVDGNVFPCCALTLPKELIIGNVKEEGLVQIWNGKKRIDLIKKHLKFNRNLIIGCSDCVAFMCATPNDKNEYLDDVAGDLLKRFE</sequence>
<keyword evidence="3" id="KW-0949">S-adenosyl-L-methionine</keyword>
<dbReference type="CDD" id="cd01335">
    <property type="entry name" value="Radical_SAM"/>
    <property type="match status" value="1"/>
</dbReference>
<dbReference type="InterPro" id="IPR007197">
    <property type="entry name" value="rSAM"/>
</dbReference>
<dbReference type="CDD" id="cd21109">
    <property type="entry name" value="SPASM"/>
    <property type="match status" value="1"/>
</dbReference>
<dbReference type="InterPro" id="IPR006638">
    <property type="entry name" value="Elp3/MiaA/NifB-like_rSAM"/>
</dbReference>
<dbReference type="PANTHER" id="PTHR11228">
    <property type="entry name" value="RADICAL SAM DOMAIN PROTEIN"/>
    <property type="match status" value="1"/>
</dbReference>
<dbReference type="SFLD" id="SFLDG01067">
    <property type="entry name" value="SPASM/twitch_domain_containing"/>
    <property type="match status" value="1"/>
</dbReference>
<accession>A0ABZ0TY47</accession>
<organism evidence="8 9">
    <name type="scientific">Anaerocellum danielii</name>
    <dbReference type="NCBI Taxonomy" id="1387557"/>
    <lineage>
        <taxon>Bacteria</taxon>
        <taxon>Bacillati</taxon>
        <taxon>Bacillota</taxon>
        <taxon>Bacillota incertae sedis</taxon>
        <taxon>Caldicellulosiruptorales</taxon>
        <taxon>Caldicellulosiruptoraceae</taxon>
        <taxon>Anaerocellum</taxon>
    </lineage>
</organism>
<feature type="domain" description="Radical SAM core" evidence="7">
    <location>
        <begin position="22"/>
        <end position="260"/>
    </location>
</feature>
<dbReference type="Pfam" id="PF13186">
    <property type="entry name" value="SPASM"/>
    <property type="match status" value="1"/>
</dbReference>
<dbReference type="EMBL" id="CP139957">
    <property type="protein sequence ID" value="WPX07802.1"/>
    <property type="molecule type" value="Genomic_DNA"/>
</dbReference>
<dbReference type="InterPro" id="IPR058240">
    <property type="entry name" value="rSAM_sf"/>
</dbReference>
<evidence type="ECO:0000313" key="9">
    <source>
        <dbReference type="Proteomes" id="UP001322744"/>
    </source>
</evidence>
<dbReference type="InterPro" id="IPR034391">
    <property type="entry name" value="AdoMet-like_SPASM_containing"/>
</dbReference>
<name>A0ABZ0TY47_9FIRM</name>
<keyword evidence="9" id="KW-1185">Reference proteome</keyword>
<keyword evidence="4" id="KW-0479">Metal-binding</keyword>
<proteinExistence type="predicted"/>
<evidence type="ECO:0000313" key="8">
    <source>
        <dbReference type="EMBL" id="WPX07802.1"/>
    </source>
</evidence>
<evidence type="ECO:0000256" key="5">
    <source>
        <dbReference type="ARBA" id="ARBA00023004"/>
    </source>
</evidence>
<evidence type="ECO:0000256" key="1">
    <source>
        <dbReference type="ARBA" id="ARBA00001966"/>
    </source>
</evidence>
<comment type="cofactor">
    <cofactor evidence="1">
        <name>[4Fe-4S] cluster</name>
        <dbReference type="ChEBI" id="CHEBI:49883"/>
    </cofactor>
</comment>
<dbReference type="InterPro" id="IPR023885">
    <property type="entry name" value="4Fe4S-binding_SPASM_dom"/>
</dbReference>
<evidence type="ECO:0000256" key="2">
    <source>
        <dbReference type="ARBA" id="ARBA00022485"/>
    </source>
</evidence>
<dbReference type="RefSeq" id="WP_045175125.1">
    <property type="nucleotide sequence ID" value="NZ_CP139957.1"/>
</dbReference>
<keyword evidence="5" id="KW-0408">Iron</keyword>
<keyword evidence="2" id="KW-0004">4Fe-4S</keyword>
<dbReference type="Pfam" id="PF04055">
    <property type="entry name" value="Radical_SAM"/>
    <property type="match status" value="1"/>
</dbReference>
<evidence type="ECO:0000256" key="6">
    <source>
        <dbReference type="ARBA" id="ARBA00023014"/>
    </source>
</evidence>
<dbReference type="SUPFAM" id="SSF102114">
    <property type="entry name" value="Radical SAM enzymes"/>
    <property type="match status" value="1"/>
</dbReference>
<protein>
    <submittedName>
        <fullName evidence="8">Radical SAM/SPASM domain-containing protein</fullName>
    </submittedName>
</protein>
<dbReference type="PROSITE" id="PS51918">
    <property type="entry name" value="RADICAL_SAM"/>
    <property type="match status" value="1"/>
</dbReference>
<dbReference type="SFLD" id="SFLDG01387">
    <property type="entry name" value="BtrN-like_SPASM_domain_contain"/>
    <property type="match status" value="1"/>
</dbReference>
<dbReference type="SMART" id="SM00729">
    <property type="entry name" value="Elp3"/>
    <property type="match status" value="1"/>
</dbReference>